<proteinExistence type="inferred from homology"/>
<accession>A0A2N8NR52</accession>
<dbReference type="Gene3D" id="1.20.5.3310">
    <property type="match status" value="1"/>
</dbReference>
<reference evidence="10 13" key="3">
    <citation type="submission" date="2020-08" db="EMBL/GenBank/DDBJ databases">
        <title>Genomic Encyclopedia of Type Strains, Phase III (KMG-III): the genomes of soil and plant-associated and newly described type strains.</title>
        <authorList>
            <person name="Whitman W."/>
        </authorList>
    </citation>
    <scope>NUCLEOTIDE SEQUENCE [LARGE SCALE GENOMIC DNA]</scope>
    <source>
        <strain evidence="10 13">CECT 3259</strain>
    </source>
</reference>
<evidence type="ECO:0000256" key="2">
    <source>
        <dbReference type="ARBA" id="ARBA00022448"/>
    </source>
</evidence>
<keyword evidence="7 9" id="KW-0811">Translocation</keyword>
<dbReference type="Pfam" id="PF02416">
    <property type="entry name" value="TatA_B_E"/>
    <property type="match status" value="1"/>
</dbReference>
<evidence type="ECO:0000256" key="4">
    <source>
        <dbReference type="ARBA" id="ARBA00022692"/>
    </source>
</evidence>
<keyword evidence="6 9" id="KW-1133">Transmembrane helix</keyword>
<protein>
    <recommendedName>
        <fullName evidence="9">Sec-independent protein translocase protein TatA</fullName>
    </recommendedName>
</protein>
<evidence type="ECO:0000313" key="11">
    <source>
        <dbReference type="EMBL" id="PNE31251.1"/>
    </source>
</evidence>
<keyword evidence="4 9" id="KW-0812">Transmembrane</keyword>
<comment type="subunit">
    <text evidence="9">The Tat system comprises two distinct complexes: a TatABC complex, containing multiple copies of TatA, TatB and TatC subunits, and a separate TatA complex, containing only TatA subunits. Substrates initially bind to the TatABC complex, which probably triggers association of the separate TatA complex to form the active translocon.</text>
</comment>
<dbReference type="GO" id="GO:0033281">
    <property type="term" value="C:TAT protein transport complex"/>
    <property type="evidence" value="ECO:0007669"/>
    <property type="project" value="UniProtKB-UniRule"/>
</dbReference>
<dbReference type="PANTHER" id="PTHR42982:SF8">
    <property type="entry name" value="SEC-INDEPENDENT PROTEIN TRANSLOCASE PROTEIN TATA"/>
    <property type="match status" value="1"/>
</dbReference>
<dbReference type="GO" id="GO:0043953">
    <property type="term" value="P:protein transport by the Tat complex"/>
    <property type="evidence" value="ECO:0007669"/>
    <property type="project" value="UniProtKB-UniRule"/>
</dbReference>
<name>A0A2N8NR52_STREU</name>
<dbReference type="Proteomes" id="UP000528608">
    <property type="component" value="Unassembled WGS sequence"/>
</dbReference>
<evidence type="ECO:0000313" key="12">
    <source>
        <dbReference type="Proteomes" id="UP000235945"/>
    </source>
</evidence>
<comment type="function">
    <text evidence="9">Part of the twin-arginine translocation (Tat) system that transports large folded proteins containing a characteristic twin-arginine motif in their signal peptide across membranes. TatA could form the protein-conducting channel of the Tat system.</text>
</comment>
<comment type="subcellular location">
    <subcellularLocation>
        <location evidence="1 9">Cell membrane</location>
        <topology evidence="1 9">Single-pass membrane protein</topology>
    </subcellularLocation>
</comment>
<dbReference type="GO" id="GO:0008320">
    <property type="term" value="F:protein transmembrane transporter activity"/>
    <property type="evidence" value="ECO:0007669"/>
    <property type="project" value="UniProtKB-UniRule"/>
</dbReference>
<comment type="similarity">
    <text evidence="9">Belongs to the TatA/E family.</text>
</comment>
<feature type="transmembrane region" description="Helical" evidence="9">
    <location>
        <begin position="6"/>
        <end position="24"/>
    </location>
</feature>
<dbReference type="Proteomes" id="UP000235945">
    <property type="component" value="Unassembled WGS sequence"/>
</dbReference>
<evidence type="ECO:0000256" key="6">
    <source>
        <dbReference type="ARBA" id="ARBA00022989"/>
    </source>
</evidence>
<evidence type="ECO:0000256" key="8">
    <source>
        <dbReference type="ARBA" id="ARBA00023136"/>
    </source>
</evidence>
<dbReference type="HAMAP" id="MF_00236">
    <property type="entry name" value="TatA_E"/>
    <property type="match status" value="1"/>
</dbReference>
<keyword evidence="3 9" id="KW-1003">Cell membrane</keyword>
<dbReference type="AlphaFoldDB" id="A0A2N8NR52"/>
<dbReference type="NCBIfam" id="NF001854">
    <property type="entry name" value="PRK00575.1"/>
    <property type="match status" value="1"/>
</dbReference>
<organism evidence="11 12">
    <name type="scientific">Streptomyces eurocidicus</name>
    <name type="common">Streptoverticillium eurocidicus</name>
    <dbReference type="NCBI Taxonomy" id="66423"/>
    <lineage>
        <taxon>Bacteria</taxon>
        <taxon>Bacillati</taxon>
        <taxon>Actinomycetota</taxon>
        <taxon>Actinomycetes</taxon>
        <taxon>Kitasatosporales</taxon>
        <taxon>Streptomycetaceae</taxon>
        <taxon>Streptomyces</taxon>
    </lineage>
</organism>
<evidence type="ECO:0000256" key="3">
    <source>
        <dbReference type="ARBA" id="ARBA00022475"/>
    </source>
</evidence>
<dbReference type="InterPro" id="IPR006312">
    <property type="entry name" value="TatA/E"/>
</dbReference>
<keyword evidence="12" id="KW-1185">Reference proteome</keyword>
<evidence type="ECO:0000313" key="13">
    <source>
        <dbReference type="Proteomes" id="UP000528608"/>
    </source>
</evidence>
<keyword evidence="2 9" id="KW-0813">Transport</keyword>
<reference evidence="12" key="2">
    <citation type="submission" date="2015-07" db="EMBL/GenBank/DDBJ databases">
        <authorList>
            <person name="Graham D.E."/>
            <person name="Giannone R.J."/>
            <person name="Gulvik C.A."/>
            <person name="Hettich R.L."/>
            <person name="Klingeman D.M."/>
            <person name="Mahan K.M."/>
            <person name="Parry R.J."/>
            <person name="Spain J.C."/>
        </authorList>
    </citation>
    <scope>NUCLEOTIDE SEQUENCE [LARGE SCALE GENOMIC DNA]</scope>
    <source>
        <strain evidence="12">ATCC 27428</strain>
    </source>
</reference>
<gene>
    <name evidence="9" type="primary">tatA</name>
    <name evidence="11" type="ORF">AF335_24735</name>
    <name evidence="10" type="ORF">FHS36_000439</name>
</gene>
<sequence>MLRNALEPWHILVVVVVLVVLFGSKKLPDTARSLGKSMRILKSEAKALRTDDAAAAPAPSADSPR</sequence>
<keyword evidence="5 9" id="KW-0653">Protein transport</keyword>
<evidence type="ECO:0000256" key="7">
    <source>
        <dbReference type="ARBA" id="ARBA00023010"/>
    </source>
</evidence>
<comment type="caution">
    <text evidence="11">The sequence shown here is derived from an EMBL/GenBank/DDBJ whole genome shotgun (WGS) entry which is preliminary data.</text>
</comment>
<dbReference type="PANTHER" id="PTHR42982">
    <property type="entry name" value="SEC-INDEPENDENT PROTEIN TRANSLOCASE PROTEIN TATA"/>
    <property type="match status" value="1"/>
</dbReference>
<dbReference type="EMBL" id="JACHJF010000001">
    <property type="protein sequence ID" value="MBB5117041.1"/>
    <property type="molecule type" value="Genomic_DNA"/>
</dbReference>
<keyword evidence="8 9" id="KW-0472">Membrane</keyword>
<evidence type="ECO:0000256" key="5">
    <source>
        <dbReference type="ARBA" id="ARBA00022927"/>
    </source>
</evidence>
<dbReference type="InterPro" id="IPR003369">
    <property type="entry name" value="TatA/B/E"/>
</dbReference>
<reference evidence="11" key="1">
    <citation type="submission" date="2015-07" db="EMBL/GenBank/DDBJ databases">
        <authorList>
            <person name="Noorani M."/>
        </authorList>
    </citation>
    <scope>NUCLEOTIDE SEQUENCE [LARGE SCALE GENOMIC DNA]</scope>
    <source>
        <strain evidence="11">ATCC 27428</strain>
    </source>
</reference>
<evidence type="ECO:0000256" key="9">
    <source>
        <dbReference type="HAMAP-Rule" id="MF_00236"/>
    </source>
</evidence>
<dbReference type="NCBIfam" id="TIGR01411">
    <property type="entry name" value="tatAE"/>
    <property type="match status" value="1"/>
</dbReference>
<dbReference type="RefSeq" id="WP_102920682.1">
    <property type="nucleotide sequence ID" value="NZ_JACHJF010000001.1"/>
</dbReference>
<evidence type="ECO:0000313" key="10">
    <source>
        <dbReference type="EMBL" id="MBB5117041.1"/>
    </source>
</evidence>
<evidence type="ECO:0000256" key="1">
    <source>
        <dbReference type="ARBA" id="ARBA00004162"/>
    </source>
</evidence>
<dbReference type="EMBL" id="LGUI01000009">
    <property type="protein sequence ID" value="PNE31251.1"/>
    <property type="molecule type" value="Genomic_DNA"/>
</dbReference>